<comment type="caution">
    <text evidence="2">The sequence shown here is derived from an EMBL/GenBank/DDBJ whole genome shotgun (WGS) entry which is preliminary data.</text>
</comment>
<sequence length="148" mass="15689">MCLELLSMRTGLRVLLGLTAAAALTLGGSTTASAATADPSVWRWGPIYSGDGHAEARGKVAAGQSGFVVYGTLEDTRGSGCSWVHVRYLSAQNGRWHTASYYNCVPGKGSFRKNVGGVLQIKAKACRGNSSRPTGWCSRWKTIYTQGG</sequence>
<evidence type="ECO:0000313" key="2">
    <source>
        <dbReference type="EMBL" id="OUC91357.1"/>
    </source>
</evidence>
<evidence type="ECO:0000313" key="3">
    <source>
        <dbReference type="Proteomes" id="UP000194761"/>
    </source>
</evidence>
<dbReference type="AlphaFoldDB" id="A0A243R9S7"/>
<dbReference type="Proteomes" id="UP000194761">
    <property type="component" value="Unassembled WGS sequence"/>
</dbReference>
<feature type="chain" id="PRO_5012105486" description="Secreted protein" evidence="1">
    <location>
        <begin position="35"/>
        <end position="148"/>
    </location>
</feature>
<evidence type="ECO:0000256" key="1">
    <source>
        <dbReference type="SAM" id="SignalP"/>
    </source>
</evidence>
<keyword evidence="1" id="KW-0732">Signal</keyword>
<gene>
    <name evidence="2" type="ORF">CA984_34030</name>
</gene>
<evidence type="ECO:0008006" key="4">
    <source>
        <dbReference type="Google" id="ProtNLM"/>
    </source>
</evidence>
<name>A0A243R9S7_9ACTN</name>
<feature type="signal peptide" evidence="1">
    <location>
        <begin position="1"/>
        <end position="34"/>
    </location>
</feature>
<organism evidence="2 3">
    <name type="scientific">Streptosporangium minutum</name>
    <dbReference type="NCBI Taxonomy" id="569862"/>
    <lineage>
        <taxon>Bacteria</taxon>
        <taxon>Bacillati</taxon>
        <taxon>Actinomycetota</taxon>
        <taxon>Actinomycetes</taxon>
        <taxon>Streptosporangiales</taxon>
        <taxon>Streptosporangiaceae</taxon>
        <taxon>Streptosporangium</taxon>
    </lineage>
</organism>
<keyword evidence="3" id="KW-1185">Reference proteome</keyword>
<dbReference type="EMBL" id="NGFP01000222">
    <property type="protein sequence ID" value="OUC91357.1"/>
    <property type="molecule type" value="Genomic_DNA"/>
</dbReference>
<accession>A0A243R9S7</accession>
<reference evidence="2 3" key="1">
    <citation type="submission" date="2017-05" db="EMBL/GenBank/DDBJ databases">
        <title>Biotechnological potential of actinobacteria isolated from South African environments.</title>
        <authorList>
            <person name="Le Roes-Hill M."/>
            <person name="Prins A."/>
            <person name="Durrell K.A."/>
        </authorList>
    </citation>
    <scope>NUCLEOTIDE SEQUENCE [LARGE SCALE GENOMIC DNA]</scope>
    <source>
        <strain evidence="2">M26</strain>
    </source>
</reference>
<protein>
    <recommendedName>
        <fullName evidence="4">Secreted protein</fullName>
    </recommendedName>
</protein>
<proteinExistence type="predicted"/>